<dbReference type="Proteomes" id="UP000187209">
    <property type="component" value="Unassembled WGS sequence"/>
</dbReference>
<keyword evidence="3" id="KW-1185">Reference proteome</keyword>
<keyword evidence="1" id="KW-1133">Transmembrane helix</keyword>
<dbReference type="AlphaFoldDB" id="A0A1R2BRG3"/>
<evidence type="ECO:0000313" key="2">
    <source>
        <dbReference type="EMBL" id="OMJ79185.1"/>
    </source>
</evidence>
<feature type="transmembrane region" description="Helical" evidence="1">
    <location>
        <begin position="42"/>
        <end position="60"/>
    </location>
</feature>
<dbReference type="EMBL" id="MPUH01000483">
    <property type="protein sequence ID" value="OMJ79185.1"/>
    <property type="molecule type" value="Genomic_DNA"/>
</dbReference>
<keyword evidence="1" id="KW-0472">Membrane</keyword>
<dbReference type="OrthoDB" id="320607at2759"/>
<evidence type="ECO:0000256" key="1">
    <source>
        <dbReference type="SAM" id="Phobius"/>
    </source>
</evidence>
<proteinExistence type="predicted"/>
<organism evidence="2 3">
    <name type="scientific">Stentor coeruleus</name>
    <dbReference type="NCBI Taxonomy" id="5963"/>
    <lineage>
        <taxon>Eukaryota</taxon>
        <taxon>Sar</taxon>
        <taxon>Alveolata</taxon>
        <taxon>Ciliophora</taxon>
        <taxon>Postciliodesmatophora</taxon>
        <taxon>Heterotrichea</taxon>
        <taxon>Heterotrichida</taxon>
        <taxon>Stentoridae</taxon>
        <taxon>Stentor</taxon>
    </lineage>
</organism>
<gene>
    <name evidence="2" type="ORF">SteCoe_20837</name>
</gene>
<protein>
    <submittedName>
        <fullName evidence="2">Uncharacterized protein</fullName>
    </submittedName>
</protein>
<reference evidence="2 3" key="1">
    <citation type="submission" date="2016-11" db="EMBL/GenBank/DDBJ databases">
        <title>The macronuclear genome of Stentor coeruleus: a giant cell with tiny introns.</title>
        <authorList>
            <person name="Slabodnick M."/>
            <person name="Ruby J.G."/>
            <person name="Reiff S.B."/>
            <person name="Swart E.C."/>
            <person name="Gosai S."/>
            <person name="Prabakaran S."/>
            <person name="Witkowska E."/>
            <person name="Larue G.E."/>
            <person name="Fisher S."/>
            <person name="Freeman R.M."/>
            <person name="Gunawardena J."/>
            <person name="Chu W."/>
            <person name="Stover N.A."/>
            <person name="Gregory B.D."/>
            <person name="Nowacki M."/>
            <person name="Derisi J."/>
            <person name="Roy S.W."/>
            <person name="Marshall W.F."/>
            <person name="Sood P."/>
        </authorList>
    </citation>
    <scope>NUCLEOTIDE SEQUENCE [LARGE SCALE GENOMIC DNA]</scope>
    <source>
        <strain evidence="2">WM001</strain>
    </source>
</reference>
<name>A0A1R2BRG3_9CILI</name>
<keyword evidence="1" id="KW-0812">Transmembrane</keyword>
<sequence>MSVWELYKEPASDEGKTIEGTNARYFIGREGSSKPELDSPTYIFYLGGSYLAGLASYMYCTAKSLRTQRMYSTAIITLVPFMLLCHMKGDDNTTGLVSRISLEKRLEYYPVTRRALERAIRDVSN</sequence>
<accession>A0A1R2BRG3</accession>
<comment type="caution">
    <text evidence="2">The sequence shown here is derived from an EMBL/GenBank/DDBJ whole genome shotgun (WGS) entry which is preliminary data.</text>
</comment>
<evidence type="ECO:0000313" key="3">
    <source>
        <dbReference type="Proteomes" id="UP000187209"/>
    </source>
</evidence>